<reference evidence="1" key="1">
    <citation type="submission" date="2022-03" db="EMBL/GenBank/DDBJ databases">
        <title>Interactions between chemoautotrophic and heterotrophic bacteria.</title>
        <authorList>
            <person name="Santoro A."/>
        </authorList>
    </citation>
    <scope>NUCLEOTIDE SEQUENCE</scope>
    <source>
        <strain evidence="1">Nb-106</strain>
    </source>
</reference>
<dbReference type="Proteomes" id="UP001205486">
    <property type="component" value="Unassembled WGS sequence"/>
</dbReference>
<keyword evidence="2" id="KW-1185">Reference proteome</keyword>
<organism evidence="1 2">
    <name type="scientific">Nitrobacter winogradskyi</name>
    <name type="common">Nitrobacter agilis</name>
    <dbReference type="NCBI Taxonomy" id="913"/>
    <lineage>
        <taxon>Bacteria</taxon>
        <taxon>Pseudomonadati</taxon>
        <taxon>Pseudomonadota</taxon>
        <taxon>Alphaproteobacteria</taxon>
        <taxon>Hyphomicrobiales</taxon>
        <taxon>Nitrobacteraceae</taxon>
        <taxon>Nitrobacter</taxon>
    </lineage>
</organism>
<evidence type="ECO:0000313" key="1">
    <source>
        <dbReference type="EMBL" id="MCP1998990.1"/>
    </source>
</evidence>
<evidence type="ECO:0000313" key="2">
    <source>
        <dbReference type="Proteomes" id="UP001205486"/>
    </source>
</evidence>
<name>A0ACC6AJ31_NITWI</name>
<gene>
    <name evidence="1" type="ORF">J2S34_001412</name>
</gene>
<accession>A0ACC6AJ31</accession>
<dbReference type="EMBL" id="JALJZS010000001">
    <property type="protein sequence ID" value="MCP1998990.1"/>
    <property type="molecule type" value="Genomic_DNA"/>
</dbReference>
<comment type="caution">
    <text evidence="1">The sequence shown here is derived from an EMBL/GenBank/DDBJ whole genome shotgun (WGS) entry which is preliminary data.</text>
</comment>
<sequence length="43" mass="4558">MSSVKTGWIIGGVILVLLVTLSNVYTGNGKHSSNTATQTQPQR</sequence>
<protein>
    <submittedName>
        <fullName evidence="1">Uncharacterized protein</fullName>
    </submittedName>
</protein>
<proteinExistence type="predicted"/>